<accession>A0A0H5NKH0</accession>
<dbReference type="GeneID" id="61133004"/>
<evidence type="ECO:0000259" key="1">
    <source>
        <dbReference type="Pfam" id="PF12680"/>
    </source>
</evidence>
<dbReference type="EC" id="5.3.3.1" evidence="2"/>
<dbReference type="EMBL" id="LN868938">
    <property type="protein sequence ID" value="CRY76440.1"/>
    <property type="molecule type" value="Genomic_DNA"/>
</dbReference>
<dbReference type="Pfam" id="PF12680">
    <property type="entry name" value="SnoaL_2"/>
    <property type="match status" value="1"/>
</dbReference>
<evidence type="ECO:0000313" key="2">
    <source>
        <dbReference type="EMBL" id="CRY76440.1"/>
    </source>
</evidence>
<reference evidence="3" key="1">
    <citation type="submission" date="2015-03" db="EMBL/GenBank/DDBJ databases">
        <authorList>
            <consortium name="Pathogen Informatics"/>
        </authorList>
    </citation>
    <scope>NUCLEOTIDE SEQUENCE [LARGE SCALE GENOMIC DNA]</scope>
    <source>
        <strain evidence="3">NCTC11134</strain>
    </source>
</reference>
<dbReference type="AlphaFoldDB" id="A0A0H5NKH0"/>
<dbReference type="KEGG" id="nfr:ERS450000_01854"/>
<proteinExistence type="predicted"/>
<dbReference type="InterPro" id="IPR032710">
    <property type="entry name" value="NTF2-like_dom_sf"/>
</dbReference>
<dbReference type="Proteomes" id="UP000057820">
    <property type="component" value="Chromosome 1"/>
</dbReference>
<sequence length="123" mass="13307">MASADDIRAAVRRYLDTVATGTAAEIAALYAEDATVEDPAGTPAHVGRAAIEKFYSALESTRRSTELLTVRVAGDSAAFAFRVVTETGDQRITIDPIDVMTFDEQARITSMRAYWSPDDITMG</sequence>
<dbReference type="OMA" id="MRAHWGP"/>
<dbReference type="Gene3D" id="3.10.450.50">
    <property type="match status" value="1"/>
</dbReference>
<organism evidence="2 3">
    <name type="scientific">Nocardia farcinica</name>
    <dbReference type="NCBI Taxonomy" id="37329"/>
    <lineage>
        <taxon>Bacteria</taxon>
        <taxon>Bacillati</taxon>
        <taxon>Actinomycetota</taxon>
        <taxon>Actinomycetes</taxon>
        <taxon>Mycobacteriales</taxon>
        <taxon>Nocardiaceae</taxon>
        <taxon>Nocardia</taxon>
    </lineage>
</organism>
<evidence type="ECO:0000313" key="3">
    <source>
        <dbReference type="Proteomes" id="UP000057820"/>
    </source>
</evidence>
<dbReference type="RefSeq" id="WP_011208775.1">
    <property type="nucleotide sequence ID" value="NZ_CP031418.1"/>
</dbReference>
<gene>
    <name evidence="2" type="primary">ksi_1</name>
    <name evidence="2" type="ORF">ERS450000_01854</name>
</gene>
<dbReference type="SUPFAM" id="SSF54427">
    <property type="entry name" value="NTF2-like"/>
    <property type="match status" value="1"/>
</dbReference>
<feature type="domain" description="SnoaL-like" evidence="1">
    <location>
        <begin position="11"/>
        <end position="110"/>
    </location>
</feature>
<dbReference type="GO" id="GO:0004769">
    <property type="term" value="F:steroid Delta-isomerase activity"/>
    <property type="evidence" value="ECO:0007669"/>
    <property type="project" value="UniProtKB-EC"/>
</dbReference>
<dbReference type="InterPro" id="IPR037401">
    <property type="entry name" value="SnoaL-like"/>
</dbReference>
<name>A0A0H5NKH0_NOCFR</name>
<protein>
    <submittedName>
        <fullName evidence="2">Steroid Delta-isomerase</fullName>
        <ecNumber evidence="2">5.3.3.1</ecNumber>
    </submittedName>
</protein>
<keyword evidence="2" id="KW-0413">Isomerase</keyword>